<evidence type="ECO:0000313" key="4">
    <source>
        <dbReference type="EMBL" id="MFC3517260.1"/>
    </source>
</evidence>
<keyword evidence="2" id="KW-0472">Membrane</keyword>
<evidence type="ECO:0000256" key="1">
    <source>
        <dbReference type="SAM" id="MobiDB-lite"/>
    </source>
</evidence>
<evidence type="ECO:0000313" key="5">
    <source>
        <dbReference type="Proteomes" id="UP001595764"/>
    </source>
</evidence>
<keyword evidence="2" id="KW-0812">Transmembrane</keyword>
<sequence>MEDFLRFGTAGGRVGAEDAGRFETARLAVRRRRVGVLMAVSGIVLFSVFVSSGVFLQNRADDLAASGVRVQGTVVVVNGDRPSRSGFVHVRFMVDGDDRVRVLSRTSSEPVPRVGDTVTVMYDPADPDRLRTSDLANDPWGLTVAMVFSFVPSLCLIPGGFLTWLDRERRLRARSYVRSKAPRPRQGRDTLVLWRDFDPATPRRPARKRPDSRA</sequence>
<keyword evidence="5" id="KW-1185">Reference proteome</keyword>
<comment type="caution">
    <text evidence="4">The sequence shown here is derived from an EMBL/GenBank/DDBJ whole genome shotgun (WGS) entry which is preliminary data.</text>
</comment>
<feature type="domain" description="DUF3592" evidence="3">
    <location>
        <begin position="70"/>
        <end position="129"/>
    </location>
</feature>
<dbReference type="Pfam" id="PF12158">
    <property type="entry name" value="DUF3592"/>
    <property type="match status" value="1"/>
</dbReference>
<dbReference type="EMBL" id="JBHRWI010000076">
    <property type="protein sequence ID" value="MFC3517260.1"/>
    <property type="molecule type" value="Genomic_DNA"/>
</dbReference>
<feature type="transmembrane region" description="Helical" evidence="2">
    <location>
        <begin position="140"/>
        <end position="165"/>
    </location>
</feature>
<dbReference type="InterPro" id="IPR021994">
    <property type="entry name" value="DUF3592"/>
</dbReference>
<name>A0ABV7QW30_9PSEU</name>
<evidence type="ECO:0000259" key="3">
    <source>
        <dbReference type="Pfam" id="PF12158"/>
    </source>
</evidence>
<reference evidence="5" key="1">
    <citation type="journal article" date="2019" name="Int. J. Syst. Evol. Microbiol.">
        <title>The Global Catalogue of Microorganisms (GCM) 10K type strain sequencing project: providing services to taxonomists for standard genome sequencing and annotation.</title>
        <authorList>
            <consortium name="The Broad Institute Genomics Platform"/>
            <consortium name="The Broad Institute Genome Sequencing Center for Infectious Disease"/>
            <person name="Wu L."/>
            <person name="Ma J."/>
        </authorList>
    </citation>
    <scope>NUCLEOTIDE SEQUENCE [LARGE SCALE GENOMIC DNA]</scope>
    <source>
        <strain evidence="5">CGMCC 4.7682</strain>
    </source>
</reference>
<feature type="transmembrane region" description="Helical" evidence="2">
    <location>
        <begin position="34"/>
        <end position="56"/>
    </location>
</feature>
<organism evidence="4 5">
    <name type="scientific">Amycolatopsis halotolerans</name>
    <dbReference type="NCBI Taxonomy" id="330083"/>
    <lineage>
        <taxon>Bacteria</taxon>
        <taxon>Bacillati</taxon>
        <taxon>Actinomycetota</taxon>
        <taxon>Actinomycetes</taxon>
        <taxon>Pseudonocardiales</taxon>
        <taxon>Pseudonocardiaceae</taxon>
        <taxon>Amycolatopsis</taxon>
    </lineage>
</organism>
<feature type="region of interest" description="Disordered" evidence="1">
    <location>
        <begin position="192"/>
        <end position="214"/>
    </location>
</feature>
<evidence type="ECO:0000256" key="2">
    <source>
        <dbReference type="SAM" id="Phobius"/>
    </source>
</evidence>
<accession>A0ABV7QW30</accession>
<dbReference type="Proteomes" id="UP001595764">
    <property type="component" value="Unassembled WGS sequence"/>
</dbReference>
<dbReference type="RefSeq" id="WP_377872469.1">
    <property type="nucleotide sequence ID" value="NZ_JBHMAY010000038.1"/>
</dbReference>
<gene>
    <name evidence="4" type="ORF">ACFORO_44370</name>
</gene>
<protein>
    <submittedName>
        <fullName evidence="4">DUF3592 domain-containing protein</fullName>
    </submittedName>
</protein>
<proteinExistence type="predicted"/>
<keyword evidence="2" id="KW-1133">Transmembrane helix</keyword>